<dbReference type="GO" id="GO:0003676">
    <property type="term" value="F:nucleic acid binding"/>
    <property type="evidence" value="ECO:0007669"/>
    <property type="project" value="InterPro"/>
</dbReference>
<dbReference type="GO" id="GO:0008270">
    <property type="term" value="F:zinc ion binding"/>
    <property type="evidence" value="ECO:0007669"/>
    <property type="project" value="UniProtKB-KW"/>
</dbReference>
<dbReference type="Proteomes" id="UP001231189">
    <property type="component" value="Unassembled WGS sequence"/>
</dbReference>
<dbReference type="GO" id="GO:0004190">
    <property type="term" value="F:aspartic-type endopeptidase activity"/>
    <property type="evidence" value="ECO:0007669"/>
    <property type="project" value="UniProtKB-KW"/>
</dbReference>
<dbReference type="PANTHER" id="PTHR46667">
    <property type="entry name" value="OS05G0182700 PROTEIN"/>
    <property type="match status" value="1"/>
</dbReference>
<dbReference type="SMART" id="SM00343">
    <property type="entry name" value="ZnF_C2HC"/>
    <property type="match status" value="1"/>
</dbReference>
<evidence type="ECO:0000313" key="7">
    <source>
        <dbReference type="Proteomes" id="UP001231189"/>
    </source>
</evidence>
<accession>A0AAD8SSA2</accession>
<gene>
    <name evidence="6" type="ORF">QYE76_050801</name>
</gene>
<keyword evidence="1" id="KW-0378">Hydrolase</keyword>
<dbReference type="InterPro" id="IPR043502">
    <property type="entry name" value="DNA/RNA_pol_sf"/>
</dbReference>
<dbReference type="Pfam" id="PF07727">
    <property type="entry name" value="RVT_2"/>
    <property type="match status" value="1"/>
</dbReference>
<keyword evidence="2" id="KW-0479">Metal-binding</keyword>
<protein>
    <recommendedName>
        <fullName evidence="5">CCHC-type domain-containing protein</fullName>
    </recommendedName>
</protein>
<proteinExistence type="predicted"/>
<dbReference type="Pfam" id="PF07889">
    <property type="entry name" value="DUF1664"/>
    <property type="match status" value="1"/>
</dbReference>
<dbReference type="EMBL" id="JAUUTY010000003">
    <property type="protein sequence ID" value="KAK1662642.1"/>
    <property type="molecule type" value="Genomic_DNA"/>
</dbReference>
<comment type="caution">
    <text evidence="6">The sequence shown here is derived from an EMBL/GenBank/DDBJ whole genome shotgun (WGS) entry which is preliminary data.</text>
</comment>
<dbReference type="PROSITE" id="PS50158">
    <property type="entry name" value="ZF_CCHC"/>
    <property type="match status" value="1"/>
</dbReference>
<dbReference type="InterPro" id="IPR013103">
    <property type="entry name" value="RVT_2"/>
</dbReference>
<sequence>MAVAVMPTLGRWVLIGGTGLAGTLILKDGRGARFVDLLKEFQEFMEVKGAEGSTVAADKLALARVEMDMLVREIRQLRIPPSIIRYESGNKVLSALIVPAAAAGVAGYAYMWWRGITFSSLMYVTKQNMANAVSSMTKHLEQVQTSLAAAKRHLTQRIQRVDDKLDQQKEISGQIRDEVTGAREKLQEIGEEFQTLKKLAFHMDVKLDSIQDKQNWQNDGVDYLLKFIESNGKRTPDHLQGLKRLQEGLKGPVVTRSFKQPELPGLEFGLRLLALDESGKGAGKGAGLALPPPCALPDKFVAGCIIAKLPPSWRNFATTLKHKRQEISVENLIASLDVEEKARAKDNTEKGEDQSSANMVQKKPYSKNKGNNKPSFNKPMKTTTFKKKKMINKADLSCFTCGEAGHFSKDCPERADRKKKARQVNTVTASNADGYGNLFTVLSVARDSSVLMGNGSHASVRGVGTVDLKFTSGKIVQLRNVQHVPTMNKNLDDNEAPKRSKRRRIEKSFGDDFIVYLVDDTPTSIAEAYASPDADDWKEVVHNEMDSILSNGTWELSERPHGCKPVGCKWVFKKKLRPDGTIEKYKARLVAKGYTQREGEDYFDTYSPVTRLTTIRVLLSMAASYGLIVHQMDVKTAFLNGELEEEIYMDQPDGFVVKGAERKVCKLLKSLYGLKQAPKQWHEKFDRTLTSVGFVVNEADKCVYYRHGGGEGVILCLYVDDILIFGTNMKVIHEVKSFLSKSFDMKDLGEADVILNIKLIKNESGITLTQSHYVEKILSRFGYIDSKPSSTPYDPSVTLRKNRRIAIDQLRYSQIVGSLMYLASATRPDISFAVSKFE</sequence>
<dbReference type="InterPro" id="IPR054722">
    <property type="entry name" value="PolX-like_BBD"/>
</dbReference>
<dbReference type="SUPFAM" id="SSF56672">
    <property type="entry name" value="DNA/RNA polymerases"/>
    <property type="match status" value="1"/>
</dbReference>
<evidence type="ECO:0000313" key="6">
    <source>
        <dbReference type="EMBL" id="KAK1662642.1"/>
    </source>
</evidence>
<keyword evidence="1" id="KW-0645">Protease</keyword>
<keyword evidence="7" id="KW-1185">Reference proteome</keyword>
<dbReference type="InterPro" id="IPR001878">
    <property type="entry name" value="Znf_CCHC"/>
</dbReference>
<dbReference type="AlphaFoldDB" id="A0AAD8SSA2"/>
<keyword evidence="1" id="KW-0064">Aspartyl protease</keyword>
<feature type="transmembrane region" description="Helical" evidence="4">
    <location>
        <begin position="92"/>
        <end position="113"/>
    </location>
</feature>
<feature type="region of interest" description="Disordered" evidence="3">
    <location>
        <begin position="343"/>
        <end position="380"/>
    </location>
</feature>
<evidence type="ECO:0000256" key="1">
    <source>
        <dbReference type="ARBA" id="ARBA00022750"/>
    </source>
</evidence>
<keyword evidence="4" id="KW-0472">Membrane</keyword>
<keyword evidence="4" id="KW-1133">Transmembrane helix</keyword>
<feature type="compositionally biased region" description="Basic and acidic residues" evidence="3">
    <location>
        <begin position="343"/>
        <end position="353"/>
    </location>
</feature>
<dbReference type="Pfam" id="PF00098">
    <property type="entry name" value="zf-CCHC"/>
    <property type="match status" value="1"/>
</dbReference>
<dbReference type="InterPro" id="IPR012458">
    <property type="entry name" value="DUF1664"/>
</dbReference>
<dbReference type="Pfam" id="PF22936">
    <property type="entry name" value="Pol_BBD"/>
    <property type="match status" value="1"/>
</dbReference>
<keyword evidence="4" id="KW-0812">Transmembrane</keyword>
<dbReference type="InterPro" id="IPR036875">
    <property type="entry name" value="Znf_CCHC_sf"/>
</dbReference>
<keyword evidence="2" id="KW-0863">Zinc-finger</keyword>
<evidence type="ECO:0000256" key="2">
    <source>
        <dbReference type="PROSITE-ProRule" id="PRU00047"/>
    </source>
</evidence>
<dbReference type="SUPFAM" id="SSF57756">
    <property type="entry name" value="Retrovirus zinc finger-like domains"/>
    <property type="match status" value="1"/>
</dbReference>
<reference evidence="6" key="1">
    <citation type="submission" date="2023-07" db="EMBL/GenBank/DDBJ databases">
        <title>A chromosome-level genome assembly of Lolium multiflorum.</title>
        <authorList>
            <person name="Chen Y."/>
            <person name="Copetti D."/>
            <person name="Kolliker R."/>
            <person name="Studer B."/>
        </authorList>
    </citation>
    <scope>NUCLEOTIDE SEQUENCE</scope>
    <source>
        <strain evidence="6">02402/16</strain>
        <tissue evidence="6">Leaf</tissue>
    </source>
</reference>
<dbReference type="PANTHER" id="PTHR46667:SF5">
    <property type="entry name" value="DUF1664 DOMAIN-CONTAINING PROTEIN"/>
    <property type="match status" value="1"/>
</dbReference>
<evidence type="ECO:0000256" key="3">
    <source>
        <dbReference type="SAM" id="MobiDB-lite"/>
    </source>
</evidence>
<keyword evidence="2" id="KW-0862">Zinc</keyword>
<organism evidence="6 7">
    <name type="scientific">Lolium multiflorum</name>
    <name type="common">Italian ryegrass</name>
    <name type="synonym">Lolium perenne subsp. multiflorum</name>
    <dbReference type="NCBI Taxonomy" id="4521"/>
    <lineage>
        <taxon>Eukaryota</taxon>
        <taxon>Viridiplantae</taxon>
        <taxon>Streptophyta</taxon>
        <taxon>Embryophyta</taxon>
        <taxon>Tracheophyta</taxon>
        <taxon>Spermatophyta</taxon>
        <taxon>Magnoliopsida</taxon>
        <taxon>Liliopsida</taxon>
        <taxon>Poales</taxon>
        <taxon>Poaceae</taxon>
        <taxon>BOP clade</taxon>
        <taxon>Pooideae</taxon>
        <taxon>Poodae</taxon>
        <taxon>Poeae</taxon>
        <taxon>Poeae Chloroplast Group 2 (Poeae type)</taxon>
        <taxon>Loliodinae</taxon>
        <taxon>Loliinae</taxon>
        <taxon>Lolium</taxon>
    </lineage>
</organism>
<evidence type="ECO:0000259" key="5">
    <source>
        <dbReference type="PROSITE" id="PS50158"/>
    </source>
</evidence>
<evidence type="ECO:0000256" key="4">
    <source>
        <dbReference type="SAM" id="Phobius"/>
    </source>
</evidence>
<dbReference type="Gene3D" id="4.10.60.10">
    <property type="entry name" value="Zinc finger, CCHC-type"/>
    <property type="match status" value="1"/>
</dbReference>
<name>A0AAD8SSA2_LOLMU</name>
<feature type="domain" description="CCHC-type" evidence="5">
    <location>
        <begin position="398"/>
        <end position="413"/>
    </location>
</feature>